<gene>
    <name evidence="1" type="ORF">LS41612_10685</name>
    <name evidence="2" type="ORF">NCTC10338_02591</name>
</gene>
<name>A0A2S0K065_LYSSH</name>
<reference evidence="1 3" key="1">
    <citation type="submission" date="2017-03" db="EMBL/GenBank/DDBJ databases">
        <title>The whole genome sequencing and assembly of Lysinibacillus sphaericus DSM 28T strain.</title>
        <authorList>
            <person name="Lee Y.-J."/>
            <person name="Yi H."/>
            <person name="Bahn Y.-S."/>
            <person name="Kim J.F."/>
            <person name="Lee D.-W."/>
        </authorList>
    </citation>
    <scope>NUCLEOTIDE SEQUENCE [LARGE SCALE GENOMIC DNA]</scope>
    <source>
        <strain evidence="1 3">DSM 28</strain>
    </source>
</reference>
<organism evidence="1 3">
    <name type="scientific">Lysinibacillus sphaericus</name>
    <name type="common">Bacillus sphaericus</name>
    <dbReference type="NCBI Taxonomy" id="1421"/>
    <lineage>
        <taxon>Bacteria</taxon>
        <taxon>Bacillati</taxon>
        <taxon>Bacillota</taxon>
        <taxon>Bacilli</taxon>
        <taxon>Bacillales</taxon>
        <taxon>Bacillaceae</taxon>
        <taxon>Lysinibacillus</taxon>
    </lineage>
</organism>
<dbReference type="Proteomes" id="UP000255295">
    <property type="component" value="Unassembled WGS sequence"/>
</dbReference>
<dbReference type="Proteomes" id="UP000238825">
    <property type="component" value="Chromosome"/>
</dbReference>
<accession>A0A2S0K065</accession>
<evidence type="ECO:0000313" key="1">
    <source>
        <dbReference type="EMBL" id="AVK96698.1"/>
    </source>
</evidence>
<sequence length="111" mass="12316">MRYNKSIDCGCGHKVNLDDFLNLVRNEALDDGEISDLQEEITCNVCNAIYQVSASAYVHVDVSLERVELLSRGFVLNGETVSLNQFGIGEEVALQMANTKLVTCFTRLVVE</sequence>
<dbReference type="EMBL" id="CP019980">
    <property type="protein sequence ID" value="AVK96698.1"/>
    <property type="molecule type" value="Genomic_DNA"/>
</dbReference>
<reference evidence="2 4" key="2">
    <citation type="submission" date="2018-06" db="EMBL/GenBank/DDBJ databases">
        <authorList>
            <consortium name="Pathogen Informatics"/>
            <person name="Doyle S."/>
        </authorList>
    </citation>
    <scope>NUCLEOTIDE SEQUENCE [LARGE SCALE GENOMIC DNA]</scope>
    <source>
        <strain evidence="2 4">NCTC10338</strain>
    </source>
</reference>
<dbReference type="AlphaFoldDB" id="A0A2S0K065"/>
<evidence type="ECO:0000313" key="2">
    <source>
        <dbReference type="EMBL" id="SUV17488.1"/>
    </source>
</evidence>
<protein>
    <submittedName>
        <fullName evidence="1">Uncharacterized protein</fullName>
    </submittedName>
</protein>
<proteinExistence type="predicted"/>
<dbReference type="GeneID" id="48276666"/>
<dbReference type="EMBL" id="UFSZ01000001">
    <property type="protein sequence ID" value="SUV17488.1"/>
    <property type="molecule type" value="Genomic_DNA"/>
</dbReference>
<dbReference type="RefSeq" id="WP_024364731.1">
    <property type="nucleotide sequence ID" value="NZ_BJNS01000045.1"/>
</dbReference>
<evidence type="ECO:0000313" key="4">
    <source>
        <dbReference type="Proteomes" id="UP000255295"/>
    </source>
</evidence>
<evidence type="ECO:0000313" key="3">
    <source>
        <dbReference type="Proteomes" id="UP000238825"/>
    </source>
</evidence>